<accession>D6RHA1</accession>
<evidence type="ECO:0000313" key="4">
    <source>
        <dbReference type="Proteomes" id="UP000000589"/>
    </source>
</evidence>
<proteinExistence type="predicted"/>
<keyword evidence="1" id="KW-0732">Signal</keyword>
<keyword evidence="4" id="KW-1185">Reference proteome</keyword>
<protein>
    <submittedName>
        <fullName evidence="2">Cell adhesion molecule-related/down-regulated by oncogenes</fullName>
    </submittedName>
</protein>
<gene>
    <name evidence="2 3" type="primary">Cdon</name>
</gene>
<evidence type="ECO:0000313" key="2">
    <source>
        <dbReference type="Ensembl" id="ENSMUSP00000116553.2"/>
    </source>
</evidence>
<dbReference type="ExpressionAtlas" id="D6RHA1">
    <property type="expression patterns" value="baseline and differential"/>
</dbReference>
<dbReference type="Proteomes" id="UP000000589">
    <property type="component" value="Chromosome 9"/>
</dbReference>
<reference evidence="2" key="3">
    <citation type="submission" date="2025-08" db="UniProtKB">
        <authorList>
            <consortium name="Ensembl"/>
        </authorList>
    </citation>
    <scope>IDENTIFICATION</scope>
    <source>
        <strain evidence="2">C57BL/6J</strain>
    </source>
</reference>
<feature type="signal peptide" evidence="1">
    <location>
        <begin position="1"/>
        <end position="27"/>
    </location>
</feature>
<dbReference type="VEuPathDB" id="HostDB:ENSMUSG00000038119"/>
<evidence type="ECO:0000256" key="1">
    <source>
        <dbReference type="SAM" id="SignalP"/>
    </source>
</evidence>
<reference evidence="2" key="4">
    <citation type="submission" date="2025-09" db="UniProtKB">
        <authorList>
            <consortium name="Ensembl"/>
        </authorList>
    </citation>
    <scope>IDENTIFICATION</scope>
    <source>
        <strain evidence="2">C57BL/6J</strain>
    </source>
</reference>
<feature type="chain" id="PRO_5003087660" evidence="1">
    <location>
        <begin position="28"/>
        <end position="47"/>
    </location>
</feature>
<dbReference type="MGI" id="MGI:1926387">
    <property type="gene designation" value="Cdon"/>
</dbReference>
<reference evidence="2 4" key="2">
    <citation type="journal article" date="2011" name="PLoS Biol.">
        <title>Modernizing reference genome assemblies.</title>
        <authorList>
            <person name="Church D.M."/>
            <person name="Schneider V.A."/>
            <person name="Graves T."/>
            <person name="Auger K."/>
            <person name="Cunningham F."/>
            <person name="Bouk N."/>
            <person name="Chen H.C."/>
            <person name="Agarwala R."/>
            <person name="McLaren W.M."/>
            <person name="Ritchie G.R."/>
            <person name="Albracht D."/>
            <person name="Kremitzki M."/>
            <person name="Rock S."/>
            <person name="Kotkiewicz H."/>
            <person name="Kremitzki C."/>
            <person name="Wollam A."/>
            <person name="Trani L."/>
            <person name="Fulton L."/>
            <person name="Fulton R."/>
            <person name="Matthews L."/>
            <person name="Whitehead S."/>
            <person name="Chow W."/>
            <person name="Torrance J."/>
            <person name="Dunn M."/>
            <person name="Harden G."/>
            <person name="Threadgold G."/>
            <person name="Wood J."/>
            <person name="Collins J."/>
            <person name="Heath P."/>
            <person name="Griffiths G."/>
            <person name="Pelan S."/>
            <person name="Grafham D."/>
            <person name="Eichler E.E."/>
            <person name="Weinstock G."/>
            <person name="Mardis E.R."/>
            <person name="Wilson R.K."/>
            <person name="Howe K."/>
            <person name="Flicek P."/>
            <person name="Hubbard T."/>
        </authorList>
    </citation>
    <scope>NUCLEOTIDE SEQUENCE [LARGE SCALE GENOMIC DNA]</scope>
    <source>
        <strain evidence="2 4">C57BL/6J</strain>
    </source>
</reference>
<name>D6RHA1_MOUSE</name>
<dbReference type="Ensembl" id="ENSMUST00000137200.9">
    <property type="protein sequence ID" value="ENSMUSP00000116553.2"/>
    <property type="gene ID" value="ENSMUSG00000038119.16"/>
</dbReference>
<dbReference type="SMR" id="D6RHA1"/>
<dbReference type="AGR" id="MGI:1926387"/>
<evidence type="ECO:0000313" key="3">
    <source>
        <dbReference type="MGI" id="MGI:1926387"/>
    </source>
</evidence>
<sequence>MHPDLGPLWTLLYVLVILCSSVSSVRCQQQRWCRCERPRNSVRCSPG</sequence>
<dbReference type="Bgee" id="ENSMUSG00000038119">
    <property type="expression patterns" value="Expressed in vestibular membrane of cochlear duct and 241 other cell types or tissues"/>
</dbReference>
<dbReference type="AlphaFoldDB" id="D6RHA1"/>
<organism evidence="2 4">
    <name type="scientific">Mus musculus</name>
    <name type="common">Mouse</name>
    <dbReference type="NCBI Taxonomy" id="10090"/>
    <lineage>
        <taxon>Eukaryota</taxon>
        <taxon>Metazoa</taxon>
        <taxon>Chordata</taxon>
        <taxon>Craniata</taxon>
        <taxon>Vertebrata</taxon>
        <taxon>Euteleostomi</taxon>
        <taxon>Mammalia</taxon>
        <taxon>Eutheria</taxon>
        <taxon>Euarchontoglires</taxon>
        <taxon>Glires</taxon>
        <taxon>Rodentia</taxon>
        <taxon>Myomorpha</taxon>
        <taxon>Muroidea</taxon>
        <taxon>Muridae</taxon>
        <taxon>Murinae</taxon>
        <taxon>Mus</taxon>
        <taxon>Mus</taxon>
    </lineage>
</organism>
<dbReference type="GeneTree" id="ENSGT00940000157114"/>
<reference evidence="2 4" key="1">
    <citation type="journal article" date="2009" name="PLoS Biol.">
        <title>Lineage-specific biology revealed by a finished genome assembly of the mouse.</title>
        <authorList>
            <consortium name="Mouse Genome Sequencing Consortium"/>
            <person name="Church D.M."/>
            <person name="Goodstadt L."/>
            <person name="Hillier L.W."/>
            <person name="Zody M.C."/>
            <person name="Goldstein S."/>
            <person name="She X."/>
            <person name="Bult C.J."/>
            <person name="Agarwala R."/>
            <person name="Cherry J.L."/>
            <person name="DiCuccio M."/>
            <person name="Hlavina W."/>
            <person name="Kapustin Y."/>
            <person name="Meric P."/>
            <person name="Maglott D."/>
            <person name="Birtle Z."/>
            <person name="Marques A.C."/>
            <person name="Graves T."/>
            <person name="Zhou S."/>
            <person name="Teague B."/>
            <person name="Potamousis K."/>
            <person name="Churas C."/>
            <person name="Place M."/>
            <person name="Herschleb J."/>
            <person name="Runnheim R."/>
            <person name="Forrest D."/>
            <person name="Amos-Landgraf J."/>
            <person name="Schwartz D.C."/>
            <person name="Cheng Z."/>
            <person name="Lindblad-Toh K."/>
            <person name="Eichler E.E."/>
            <person name="Ponting C.P."/>
        </authorList>
    </citation>
    <scope>NUCLEOTIDE SEQUENCE [LARGE SCALE GENOMIC DNA]</scope>
    <source>
        <strain evidence="2 4">C57BL/6J</strain>
    </source>
</reference>
<dbReference type="Antibodypedia" id="2227">
    <property type="antibodies" value="200 antibodies from 30 providers"/>
</dbReference>
<dbReference type="HOGENOM" id="CLU_3175240_0_0_1"/>